<accession>A0A951URE5</accession>
<dbReference type="InterPro" id="IPR037215">
    <property type="entry name" value="GUN4-like_sf"/>
</dbReference>
<organism evidence="3 4">
    <name type="scientific">Cyanomargarita calcarea GSE-NOS-MK-12-04C</name>
    <dbReference type="NCBI Taxonomy" id="2839659"/>
    <lineage>
        <taxon>Bacteria</taxon>
        <taxon>Bacillati</taxon>
        <taxon>Cyanobacteriota</taxon>
        <taxon>Cyanophyceae</taxon>
        <taxon>Nostocales</taxon>
        <taxon>Cyanomargaritaceae</taxon>
        <taxon>Cyanomargarita</taxon>
    </lineage>
</organism>
<name>A0A951URE5_9CYAN</name>
<evidence type="ECO:0000313" key="4">
    <source>
        <dbReference type="Proteomes" id="UP000729701"/>
    </source>
</evidence>
<dbReference type="GO" id="GO:0046906">
    <property type="term" value="F:tetrapyrrole binding"/>
    <property type="evidence" value="ECO:0007669"/>
    <property type="project" value="TreeGrafter"/>
</dbReference>
<dbReference type="PANTHER" id="PTHR34800:SF1">
    <property type="entry name" value="TETRAPYRROLE-BINDING PROTEIN, CHLOROPLASTIC"/>
    <property type="match status" value="1"/>
</dbReference>
<protein>
    <submittedName>
        <fullName evidence="3">GUN4 domain-containing protein</fullName>
    </submittedName>
</protein>
<feature type="transmembrane region" description="Helical" evidence="1">
    <location>
        <begin position="59"/>
        <end position="78"/>
    </location>
</feature>
<dbReference type="CDD" id="cd16383">
    <property type="entry name" value="GUN4"/>
    <property type="match status" value="1"/>
</dbReference>
<dbReference type="InterPro" id="IPR008629">
    <property type="entry name" value="GUN4-like"/>
</dbReference>
<keyword evidence="1" id="KW-0472">Membrane</keyword>
<dbReference type="SUPFAM" id="SSF140869">
    <property type="entry name" value="GUN4-like"/>
    <property type="match status" value="1"/>
</dbReference>
<feature type="domain" description="GUN4-like" evidence="2">
    <location>
        <begin position="229"/>
        <end position="375"/>
    </location>
</feature>
<dbReference type="PANTHER" id="PTHR34800">
    <property type="entry name" value="TETRAPYRROLE-BINDING PROTEIN, CHLOROPLASTIC"/>
    <property type="match status" value="1"/>
</dbReference>
<comment type="caution">
    <text evidence="3">The sequence shown here is derived from an EMBL/GenBank/DDBJ whole genome shotgun (WGS) entry which is preliminary data.</text>
</comment>
<dbReference type="EMBL" id="JAHHGZ010000002">
    <property type="protein sequence ID" value="MBW4666161.1"/>
    <property type="molecule type" value="Genomic_DNA"/>
</dbReference>
<gene>
    <name evidence="3" type="ORF">KME60_01660</name>
</gene>
<sequence>MKIQVKQILKQFFLLINRLSLVQKVIFAIFIFALANAALKTIYELSKYLVNYVGKNYQPILAFCLGLILFGIGFYLYFVRHKGKKSKLDNYLDDRNSSTQDAKNKSLTIYTEGNYNENVHGNYIQVHGNYIDINSDFSEVAVQIRDLINQLKNEGYSQENAEAEIANDLADEASKNPQAKKKIYKWRKSFSGTNTKTNNDIEVAREVVKSATSYSYSSSKDFTEIVGGYYQKLDELLQAEKWKEADCLTAEIIYEISQEKLPEPYSYISYIYDQNYVISQHIKVIPRKDLDTINKLWVKHSNGRFGFSVQKKIWKSLGGGDDTNYTDYEVGKKFADEVGWRKEGNCLYYVDLYDSDSLRTAPPGHLPLDLMLRSGKSERCSQIDFSILKVIVGRL</sequence>
<keyword evidence="1" id="KW-1133">Transmembrane helix</keyword>
<evidence type="ECO:0000259" key="2">
    <source>
        <dbReference type="Pfam" id="PF05419"/>
    </source>
</evidence>
<reference evidence="3" key="2">
    <citation type="journal article" date="2022" name="Microbiol. Resour. Announc.">
        <title>Metagenome Sequencing to Explore Phylogenomics of Terrestrial Cyanobacteria.</title>
        <authorList>
            <person name="Ward R.D."/>
            <person name="Stajich J.E."/>
            <person name="Johansen J.R."/>
            <person name="Huntemann M."/>
            <person name="Clum A."/>
            <person name="Foster B."/>
            <person name="Foster B."/>
            <person name="Roux S."/>
            <person name="Palaniappan K."/>
            <person name="Varghese N."/>
            <person name="Mukherjee S."/>
            <person name="Reddy T.B.K."/>
            <person name="Daum C."/>
            <person name="Copeland A."/>
            <person name="Chen I.A."/>
            <person name="Ivanova N.N."/>
            <person name="Kyrpides N.C."/>
            <person name="Shapiro N."/>
            <person name="Eloe-Fadrosh E.A."/>
            <person name="Pietrasiak N."/>
        </authorList>
    </citation>
    <scope>NUCLEOTIDE SEQUENCE</scope>
    <source>
        <strain evidence="3">GSE-NOS-MK-12-04C</strain>
    </source>
</reference>
<feature type="transmembrane region" description="Helical" evidence="1">
    <location>
        <begin position="21"/>
        <end position="39"/>
    </location>
</feature>
<keyword evidence="1" id="KW-0812">Transmembrane</keyword>
<reference evidence="3" key="1">
    <citation type="submission" date="2021-05" db="EMBL/GenBank/DDBJ databases">
        <authorList>
            <person name="Pietrasiak N."/>
            <person name="Ward R."/>
            <person name="Stajich J.E."/>
            <person name="Kurbessoian T."/>
        </authorList>
    </citation>
    <scope>NUCLEOTIDE SEQUENCE</scope>
    <source>
        <strain evidence="3">GSE-NOS-MK-12-04C</strain>
    </source>
</reference>
<proteinExistence type="predicted"/>
<dbReference type="Gene3D" id="1.10.10.1770">
    <property type="entry name" value="Gun4-like"/>
    <property type="match status" value="1"/>
</dbReference>
<evidence type="ECO:0000313" key="3">
    <source>
        <dbReference type="EMBL" id="MBW4666161.1"/>
    </source>
</evidence>
<dbReference type="AlphaFoldDB" id="A0A951URE5"/>
<evidence type="ECO:0000256" key="1">
    <source>
        <dbReference type="SAM" id="Phobius"/>
    </source>
</evidence>
<dbReference type="Proteomes" id="UP000729701">
    <property type="component" value="Unassembled WGS sequence"/>
</dbReference>
<dbReference type="Gene3D" id="1.25.40.620">
    <property type="match status" value="1"/>
</dbReference>
<dbReference type="Pfam" id="PF05419">
    <property type="entry name" value="GUN4"/>
    <property type="match status" value="1"/>
</dbReference>